<proteinExistence type="predicted"/>
<sequence length="120" mass="12744">MAGIRAMLIGVAVAALTAVTVPAMAASRAANCPAGSVCVYSAPDGGGDRCIWNEDDGDWNDGPRCAWLADTTVRSVRNEGLTPVALHRQRDFAGTRVCVEPDTTVNVVGRFASHRWVDRC</sequence>
<keyword evidence="1" id="KW-0732">Signal</keyword>
<feature type="signal peptide" evidence="1">
    <location>
        <begin position="1"/>
        <end position="25"/>
    </location>
</feature>
<accession>A0A7H8T7D0</accession>
<protein>
    <submittedName>
        <fullName evidence="2">Peptidase inhibitor family I36 protein</fullName>
    </submittedName>
</protein>
<gene>
    <name evidence="2" type="ORF">HUT05_19330</name>
</gene>
<reference evidence="2 3" key="1">
    <citation type="submission" date="2020-06" db="EMBL/GenBank/DDBJ databases">
        <title>Genome mining for natural products.</title>
        <authorList>
            <person name="Zhang B."/>
            <person name="Shi J."/>
            <person name="Ge H."/>
        </authorList>
    </citation>
    <scope>NUCLEOTIDE SEQUENCE [LARGE SCALE GENOMIC DNA]</scope>
    <source>
        <strain evidence="2 3">NA02069</strain>
    </source>
</reference>
<dbReference type="AlphaFoldDB" id="A0A7H8T7D0"/>
<dbReference type="RefSeq" id="WP_176575837.1">
    <property type="nucleotide sequence ID" value="NZ_CBDRGH010000001.1"/>
</dbReference>
<keyword evidence="3" id="KW-1185">Reference proteome</keyword>
<dbReference type="Proteomes" id="UP000509418">
    <property type="component" value="Chromosome"/>
</dbReference>
<dbReference type="Gene3D" id="2.60.20.10">
    <property type="entry name" value="Crystallins"/>
    <property type="match status" value="1"/>
</dbReference>
<feature type="chain" id="PRO_5028902142" evidence="1">
    <location>
        <begin position="26"/>
        <end position="120"/>
    </location>
</feature>
<evidence type="ECO:0000313" key="3">
    <source>
        <dbReference type="Proteomes" id="UP000509418"/>
    </source>
</evidence>
<evidence type="ECO:0000313" key="2">
    <source>
        <dbReference type="EMBL" id="QKZ19327.1"/>
    </source>
</evidence>
<dbReference type="EMBL" id="CP056041">
    <property type="protein sequence ID" value="QKZ19327.1"/>
    <property type="molecule type" value="Genomic_DNA"/>
</dbReference>
<evidence type="ECO:0000256" key="1">
    <source>
        <dbReference type="SAM" id="SignalP"/>
    </source>
</evidence>
<organism evidence="2 3">
    <name type="scientific">Streptomyces chartreusis</name>
    <dbReference type="NCBI Taxonomy" id="1969"/>
    <lineage>
        <taxon>Bacteria</taxon>
        <taxon>Bacillati</taxon>
        <taxon>Actinomycetota</taxon>
        <taxon>Actinomycetes</taxon>
        <taxon>Kitasatosporales</taxon>
        <taxon>Streptomycetaceae</taxon>
        <taxon>Streptomyces</taxon>
    </lineage>
</organism>
<name>A0A7H8T7D0_STRCX</name>
<dbReference type="Pfam" id="PF03995">
    <property type="entry name" value="Inhibitor_I36"/>
    <property type="match status" value="1"/>
</dbReference>